<reference evidence="2" key="1">
    <citation type="submission" date="2019-11" db="EMBL/GenBank/DDBJ databases">
        <title>Lipid analysis of CO2-rich subsurface aquifers suggests an autotrophy-based deep biosphere with lysolipids enriched in CPR bacteria.</title>
        <authorList>
            <person name="Probst A.J."/>
            <person name="Elling F.J."/>
            <person name="Castelle C.J."/>
            <person name="Zhu Q."/>
            <person name="Elvert M."/>
            <person name="Birarda G."/>
            <person name="Holman H.-Y."/>
            <person name="Lane K.R."/>
            <person name="Ladd B."/>
            <person name="Ryan M.C."/>
            <person name="Woyke T."/>
            <person name="Hinrichs K.-U."/>
            <person name="Banfield J.F."/>
        </authorList>
    </citation>
    <scope>NUCLEOTIDE SEQUENCE</scope>
    <source>
        <strain evidence="2">CG_2015-04_33_537</strain>
    </source>
</reference>
<accession>A0A8J7YWV3</accession>
<evidence type="ECO:0000256" key="1">
    <source>
        <dbReference type="SAM" id="Phobius"/>
    </source>
</evidence>
<proteinExistence type="predicted"/>
<keyword evidence="1" id="KW-0472">Membrane</keyword>
<comment type="caution">
    <text evidence="2">The sequence shown here is derived from an EMBL/GenBank/DDBJ whole genome shotgun (WGS) entry which is preliminary data.</text>
</comment>
<protein>
    <submittedName>
        <fullName evidence="2">Uncharacterized protein</fullName>
    </submittedName>
</protein>
<sequence length="236" mass="27574">MVGVVMERKMKICLFIAIIISLLMIGFLMNYVKESEDTEINVSYSEKLQINTEVHFEVGKEFRYESIETIDGKRYANRLSTYTIESIEEIDKKTCYVLHLKWNATIYQPSEYNMEVENIIYHEINTGEIIKVILNTDEPLSAQTVIFGKEAERELIETNDLLFAPWMLNLSDKFTYEGLYIARVIGKERINGESTFKIEIVSSDRTIYMWISIEKSIPLKQEFHIENIIAVKKLTL</sequence>
<evidence type="ECO:0000313" key="2">
    <source>
        <dbReference type="EMBL" id="NCS92154.1"/>
    </source>
</evidence>
<keyword evidence="1" id="KW-1133">Transmembrane helix</keyword>
<dbReference type="AlphaFoldDB" id="A0A8J7YWV3"/>
<evidence type="ECO:0000313" key="3">
    <source>
        <dbReference type="Proteomes" id="UP000738826"/>
    </source>
</evidence>
<keyword evidence="1" id="KW-0812">Transmembrane</keyword>
<name>A0A8J7YWV3_9ARCH</name>
<dbReference type="Proteomes" id="UP000738826">
    <property type="component" value="Unassembled WGS sequence"/>
</dbReference>
<dbReference type="EMBL" id="JAACQH010000212">
    <property type="protein sequence ID" value="NCS92154.1"/>
    <property type="molecule type" value="Genomic_DNA"/>
</dbReference>
<organism evidence="2 3">
    <name type="scientific">Candidatus Altarchaeum hamiconexum</name>
    <dbReference type="NCBI Taxonomy" id="1803513"/>
    <lineage>
        <taxon>Archaea</taxon>
        <taxon>Candidatus Altarchaeota</taxon>
        <taxon>Candidatus Altiarchaeia</taxon>
        <taxon>Candidatus Altarchaeales</taxon>
        <taxon>Candidatus Altarchaeaceae</taxon>
        <taxon>Candidatus Altarchaeum</taxon>
    </lineage>
</organism>
<gene>
    <name evidence="2" type="ORF">GW779_07145</name>
</gene>
<feature type="transmembrane region" description="Helical" evidence="1">
    <location>
        <begin position="12"/>
        <end position="32"/>
    </location>
</feature>